<comment type="caution">
    <text evidence="8">The sequence shown here is derived from an EMBL/GenBank/DDBJ whole genome shotgun (WGS) entry which is preliminary data.</text>
</comment>
<keyword evidence="1" id="KW-0001">2Fe-2S</keyword>
<dbReference type="GO" id="GO:0051537">
    <property type="term" value="F:2 iron, 2 sulfur cluster binding"/>
    <property type="evidence" value="ECO:0007669"/>
    <property type="project" value="UniProtKB-KW"/>
</dbReference>
<keyword evidence="5" id="KW-0411">Iron-sulfur</keyword>
<keyword evidence="9" id="KW-1185">Reference proteome</keyword>
<dbReference type="SUPFAM" id="SSF54292">
    <property type="entry name" value="2Fe-2S ferredoxin-like"/>
    <property type="match status" value="1"/>
</dbReference>
<keyword evidence="2" id="KW-0479">Metal-binding</keyword>
<proteinExistence type="predicted"/>
<dbReference type="Gene3D" id="3.10.20.30">
    <property type="match status" value="1"/>
</dbReference>
<dbReference type="Pfam" id="PF00111">
    <property type="entry name" value="Fer2"/>
    <property type="match status" value="1"/>
</dbReference>
<dbReference type="CDD" id="cd00207">
    <property type="entry name" value="fer2"/>
    <property type="match status" value="1"/>
</dbReference>
<dbReference type="PROSITE" id="PS00197">
    <property type="entry name" value="2FE2S_FER_1"/>
    <property type="match status" value="1"/>
</dbReference>
<sequence>MDSKQNITLRINGQEKSWNGDPTRPLVSYIREEAGLTGTKIGCQTGECGACTVMVDGKPTISCILPVAAVAGAEVETIEGVAETETFQHLSEAMMETGGVQCGFCTPGIMMTLSAYIQKPEQFAGNVRAALKNNLCRCTGYQSIFQAVEKVLNREEKAHDLQR</sequence>
<evidence type="ECO:0000256" key="6">
    <source>
        <dbReference type="ARBA" id="ARBA00060707"/>
    </source>
</evidence>
<evidence type="ECO:0000256" key="3">
    <source>
        <dbReference type="ARBA" id="ARBA00023002"/>
    </source>
</evidence>
<dbReference type="SUPFAM" id="SSF47741">
    <property type="entry name" value="CO dehydrogenase ISP C-domain like"/>
    <property type="match status" value="1"/>
</dbReference>
<dbReference type="Pfam" id="PF01799">
    <property type="entry name" value="Fer2_2"/>
    <property type="match status" value="1"/>
</dbReference>
<keyword evidence="4" id="KW-0408">Iron</keyword>
<evidence type="ECO:0000259" key="7">
    <source>
        <dbReference type="PROSITE" id="PS51085"/>
    </source>
</evidence>
<feature type="domain" description="2Fe-2S ferredoxin-type" evidence="7">
    <location>
        <begin position="5"/>
        <end position="81"/>
    </location>
</feature>
<reference evidence="8" key="1">
    <citation type="submission" date="2022-05" db="EMBL/GenBank/DDBJ databases">
        <title>Comparative Genomics of Spacecraft Associated Microbes.</title>
        <authorList>
            <person name="Tran M.T."/>
            <person name="Wright A."/>
            <person name="Seuylemezian A."/>
            <person name="Eisen J."/>
            <person name="Coil D."/>
        </authorList>
    </citation>
    <scope>NUCLEOTIDE SEQUENCE</scope>
    <source>
        <strain evidence="8">214.1.1</strain>
    </source>
</reference>
<dbReference type="InterPro" id="IPR002888">
    <property type="entry name" value="2Fe-2S-bd"/>
</dbReference>
<protein>
    <submittedName>
        <fullName evidence="8">(2Fe-2S)-binding protein</fullName>
    </submittedName>
</protein>
<evidence type="ECO:0000256" key="1">
    <source>
        <dbReference type="ARBA" id="ARBA00022714"/>
    </source>
</evidence>
<dbReference type="GO" id="GO:0016491">
    <property type="term" value="F:oxidoreductase activity"/>
    <property type="evidence" value="ECO:0007669"/>
    <property type="project" value="UniProtKB-KW"/>
</dbReference>
<dbReference type="AlphaFoldDB" id="A0A9X2DQF6"/>
<dbReference type="Gene3D" id="1.10.150.120">
    <property type="entry name" value="[2Fe-2S]-binding domain"/>
    <property type="match status" value="1"/>
</dbReference>
<dbReference type="InterPro" id="IPR012675">
    <property type="entry name" value="Beta-grasp_dom_sf"/>
</dbReference>
<dbReference type="FunFam" id="3.10.20.30:FF:000020">
    <property type="entry name" value="Xanthine dehydrogenase iron-sulfur subunit"/>
    <property type="match status" value="1"/>
</dbReference>
<dbReference type="PANTHER" id="PTHR44379">
    <property type="entry name" value="OXIDOREDUCTASE WITH IRON-SULFUR SUBUNIT"/>
    <property type="match status" value="1"/>
</dbReference>
<comment type="pathway">
    <text evidence="6">Alkaloid degradation; nicotine degradation.</text>
</comment>
<dbReference type="InterPro" id="IPR001041">
    <property type="entry name" value="2Fe-2S_ferredoxin-type"/>
</dbReference>
<dbReference type="PANTHER" id="PTHR44379:SF5">
    <property type="entry name" value="OXIDOREDUCTASE WITH IRON-SULFUR SUBUNIT"/>
    <property type="match status" value="1"/>
</dbReference>
<dbReference type="InterPro" id="IPR036010">
    <property type="entry name" value="2Fe-2S_ferredoxin-like_sf"/>
</dbReference>
<dbReference type="GO" id="GO:0046872">
    <property type="term" value="F:metal ion binding"/>
    <property type="evidence" value="ECO:0007669"/>
    <property type="project" value="UniProtKB-KW"/>
</dbReference>
<dbReference type="RefSeq" id="WP_251223048.1">
    <property type="nucleotide sequence ID" value="NZ_JAMBOL010000006.1"/>
</dbReference>
<organism evidence="8 9">
    <name type="scientific">Halalkalibacter oceani</name>
    <dbReference type="NCBI Taxonomy" id="1653776"/>
    <lineage>
        <taxon>Bacteria</taxon>
        <taxon>Bacillati</taxon>
        <taxon>Bacillota</taxon>
        <taxon>Bacilli</taxon>
        <taxon>Bacillales</taxon>
        <taxon>Bacillaceae</taxon>
        <taxon>Halalkalibacter</taxon>
    </lineage>
</organism>
<dbReference type="EMBL" id="JAMBOL010000006">
    <property type="protein sequence ID" value="MCM3714255.1"/>
    <property type="molecule type" value="Genomic_DNA"/>
</dbReference>
<dbReference type="InterPro" id="IPR051452">
    <property type="entry name" value="Diverse_Oxidoreductases"/>
</dbReference>
<dbReference type="InterPro" id="IPR006058">
    <property type="entry name" value="2Fe2S_fd_BS"/>
</dbReference>
<evidence type="ECO:0000256" key="4">
    <source>
        <dbReference type="ARBA" id="ARBA00023004"/>
    </source>
</evidence>
<dbReference type="Proteomes" id="UP001139179">
    <property type="component" value="Unassembled WGS sequence"/>
</dbReference>
<keyword evidence="3" id="KW-0560">Oxidoreductase</keyword>
<evidence type="ECO:0000256" key="5">
    <source>
        <dbReference type="ARBA" id="ARBA00023014"/>
    </source>
</evidence>
<dbReference type="InterPro" id="IPR036884">
    <property type="entry name" value="2Fe-2S-bd_dom_sf"/>
</dbReference>
<gene>
    <name evidence="8" type="ORF">M3202_09165</name>
</gene>
<evidence type="ECO:0000256" key="2">
    <source>
        <dbReference type="ARBA" id="ARBA00022723"/>
    </source>
</evidence>
<name>A0A9X2DQF6_9BACI</name>
<evidence type="ECO:0000313" key="9">
    <source>
        <dbReference type="Proteomes" id="UP001139179"/>
    </source>
</evidence>
<dbReference type="PROSITE" id="PS51085">
    <property type="entry name" value="2FE2S_FER_2"/>
    <property type="match status" value="1"/>
</dbReference>
<accession>A0A9X2DQF6</accession>
<evidence type="ECO:0000313" key="8">
    <source>
        <dbReference type="EMBL" id="MCM3714255.1"/>
    </source>
</evidence>